<feature type="region of interest" description="Disordered" evidence="1">
    <location>
        <begin position="445"/>
        <end position="467"/>
    </location>
</feature>
<proteinExistence type="predicted"/>
<protein>
    <recommendedName>
        <fullName evidence="4">Extracellular solute-binding protein</fullName>
    </recommendedName>
</protein>
<gene>
    <name evidence="3" type="ORF">AVDCRST_MAG60-1811</name>
</gene>
<name>A0A6J4NQY0_9ACTN</name>
<feature type="region of interest" description="Disordered" evidence="1">
    <location>
        <begin position="25"/>
        <end position="48"/>
    </location>
</feature>
<feature type="signal peptide" evidence="2">
    <location>
        <begin position="1"/>
        <end position="23"/>
    </location>
</feature>
<feature type="chain" id="PRO_5038918797" description="Extracellular solute-binding protein" evidence="2">
    <location>
        <begin position="24"/>
        <end position="467"/>
    </location>
</feature>
<dbReference type="PROSITE" id="PS51257">
    <property type="entry name" value="PROKAR_LIPOPROTEIN"/>
    <property type="match status" value="1"/>
</dbReference>
<reference evidence="3" key="1">
    <citation type="submission" date="2020-02" db="EMBL/GenBank/DDBJ databases">
        <authorList>
            <person name="Meier V. D."/>
        </authorList>
    </citation>
    <scope>NUCLEOTIDE SEQUENCE</scope>
    <source>
        <strain evidence="3">AVDCRST_MAG60</strain>
    </source>
</reference>
<dbReference type="Gene3D" id="3.40.190.10">
    <property type="entry name" value="Periplasmic binding protein-like II"/>
    <property type="match status" value="1"/>
</dbReference>
<evidence type="ECO:0008006" key="4">
    <source>
        <dbReference type="Google" id="ProtNLM"/>
    </source>
</evidence>
<evidence type="ECO:0000313" key="3">
    <source>
        <dbReference type="EMBL" id="CAA9395610.1"/>
    </source>
</evidence>
<accession>A0A6J4NQY0</accession>
<evidence type="ECO:0000256" key="1">
    <source>
        <dbReference type="SAM" id="MobiDB-lite"/>
    </source>
</evidence>
<feature type="compositionally biased region" description="Low complexity" evidence="1">
    <location>
        <begin position="445"/>
        <end position="461"/>
    </location>
</feature>
<dbReference type="AlphaFoldDB" id="A0A6J4NQY0"/>
<dbReference type="SUPFAM" id="SSF53850">
    <property type="entry name" value="Periplasmic binding protein-like II"/>
    <property type="match status" value="1"/>
</dbReference>
<dbReference type="InterPro" id="IPR050490">
    <property type="entry name" value="Bact_solute-bd_prot1"/>
</dbReference>
<dbReference type="Pfam" id="PF13416">
    <property type="entry name" value="SBP_bac_8"/>
    <property type="match status" value="1"/>
</dbReference>
<dbReference type="PANTHER" id="PTHR43649:SF12">
    <property type="entry name" value="DIACETYLCHITOBIOSE BINDING PROTEIN DASA"/>
    <property type="match status" value="1"/>
</dbReference>
<evidence type="ECO:0000256" key="2">
    <source>
        <dbReference type="SAM" id="SignalP"/>
    </source>
</evidence>
<dbReference type="EMBL" id="CADCUN010000194">
    <property type="protein sequence ID" value="CAA9395610.1"/>
    <property type="molecule type" value="Genomic_DNA"/>
</dbReference>
<dbReference type="InterPro" id="IPR006059">
    <property type="entry name" value="SBP"/>
</dbReference>
<dbReference type="PANTHER" id="PTHR43649">
    <property type="entry name" value="ARABINOSE-BINDING PROTEIN-RELATED"/>
    <property type="match status" value="1"/>
</dbReference>
<sequence length="467" mass="50326">MRRGLASIIAAVTLGLGSGVGLVACSADEPPPPQQSSPTPEADEGPRKLTFGAYGRPAELEAFRQVVDSFNASSQTRTVELITWTDHEEALEAVLAGEVPDAFMTSTRDLREIADSESTRPVSLLLDERGVDFGDRYSRDALEAFSYDDDLQCMPYSISPMVIYYNDELIDFARMERRGLDVPVDVDGEITDRWTIAEFAAAARFATRRGNVDGVWIEPTLRGLAPFIYSGEGQVFNDDTEPTSLAFSEDSTRAALEQTLVILRNPILTPSRDELREATALQLFKRGRLAMVAGSRELVPELRAVESLSFDTISMPIIETAATVGDIDGLCISAETEHVNDAADFLAYAVSDAALDTVTRTGYIVPANTEVAGSEAFLWPGREPAHASAFNSAIRGMVVPPLIAARPDLDEAVAPLIEDLVTSPGILDLEAATEEIDLVSRAILDPEAATESPSESSGSESSESDGE</sequence>
<keyword evidence="2" id="KW-0732">Signal</keyword>
<organism evidence="3">
    <name type="scientific">uncultured Nocardioides sp</name>
    <dbReference type="NCBI Taxonomy" id="198441"/>
    <lineage>
        <taxon>Bacteria</taxon>
        <taxon>Bacillati</taxon>
        <taxon>Actinomycetota</taxon>
        <taxon>Actinomycetes</taxon>
        <taxon>Propionibacteriales</taxon>
        <taxon>Nocardioidaceae</taxon>
        <taxon>Nocardioides</taxon>
        <taxon>environmental samples</taxon>
    </lineage>
</organism>